<evidence type="ECO:0000256" key="1">
    <source>
        <dbReference type="SAM" id="SignalP"/>
    </source>
</evidence>
<keyword evidence="1" id="KW-0732">Signal</keyword>
<proteinExistence type="predicted"/>
<feature type="signal peptide" evidence="1">
    <location>
        <begin position="1"/>
        <end position="24"/>
    </location>
</feature>
<evidence type="ECO:0000313" key="2">
    <source>
        <dbReference type="EMBL" id="XCJ72349.1"/>
    </source>
</evidence>
<gene>
    <name evidence="2" type="ORF">ABII15_21350</name>
</gene>
<dbReference type="InterPro" id="IPR029046">
    <property type="entry name" value="LolA/LolB/LppX"/>
</dbReference>
<feature type="chain" id="PRO_5043414706" description="Lipoprotein" evidence="1">
    <location>
        <begin position="25"/>
        <end position="270"/>
    </location>
</feature>
<dbReference type="EMBL" id="CP159534">
    <property type="protein sequence ID" value="XCJ72349.1"/>
    <property type="molecule type" value="Genomic_DNA"/>
</dbReference>
<reference evidence="2" key="1">
    <citation type="submission" date="2024-06" db="EMBL/GenBank/DDBJ databases">
        <title>Streptomyces sp. strain HUAS MG91 genome sequences.</title>
        <authorList>
            <person name="Mo P."/>
        </authorList>
    </citation>
    <scope>NUCLEOTIDE SEQUENCE</scope>
    <source>
        <strain evidence="2">HUAS MG91</strain>
    </source>
</reference>
<dbReference type="RefSeq" id="WP_353943918.1">
    <property type="nucleotide sequence ID" value="NZ_CP159534.1"/>
</dbReference>
<evidence type="ECO:0008006" key="3">
    <source>
        <dbReference type="Google" id="ProtNLM"/>
    </source>
</evidence>
<dbReference type="SUPFAM" id="SSF89392">
    <property type="entry name" value="Prokaryotic lipoproteins and lipoprotein localization factors"/>
    <property type="match status" value="1"/>
</dbReference>
<organism evidence="2">
    <name type="scientific">Streptomyces tabacisoli</name>
    <dbReference type="NCBI Taxonomy" id="3156398"/>
    <lineage>
        <taxon>Bacteria</taxon>
        <taxon>Bacillati</taxon>
        <taxon>Actinomycetota</taxon>
        <taxon>Actinomycetes</taxon>
        <taxon>Kitasatosporales</taxon>
        <taxon>Streptomycetaceae</taxon>
        <taxon>Streptomyces</taxon>
    </lineage>
</organism>
<dbReference type="KEGG" id="stac:ABII15_21350"/>
<dbReference type="Gene3D" id="2.50.20.20">
    <property type="match status" value="1"/>
</dbReference>
<sequence>MRTALSLTAAVAAAALLCAGCSSEPEWTTDKDKEPDKSATADPAAAVRKAVAAVRASSAHTDQKIVIDAGPSGRYEIDVTGGFDLAADRGTLKVHMVDKPGQNEVDEIFTGGKVHVSGMPQLEKGTWATMPRERTESHYALRAPVNDPEYVLQQVSAMREVTEVGTETVGGIRATHYRGTLAHAALTRRMASDVRAKMDETRKLVGDDLPVFADAWIDTEGRVTRTRTDMNLAGVRMTVTLNLTAHGKPVTAKAPAPTEPVTELSGVFLG</sequence>
<accession>A0AAU8IVM3</accession>
<protein>
    <recommendedName>
        <fullName evidence="3">Lipoprotein</fullName>
    </recommendedName>
</protein>
<name>A0AAU8IVM3_9ACTN</name>
<dbReference type="AlphaFoldDB" id="A0AAU8IVM3"/>